<dbReference type="InterPro" id="IPR043131">
    <property type="entry name" value="BCAT-like_N"/>
</dbReference>
<evidence type="ECO:0000256" key="3">
    <source>
        <dbReference type="ARBA" id="ARBA00022576"/>
    </source>
</evidence>
<dbReference type="GO" id="GO:0009098">
    <property type="term" value="P:L-leucine biosynthetic process"/>
    <property type="evidence" value="ECO:0007669"/>
    <property type="project" value="UniProtKB-UniPathway"/>
</dbReference>
<evidence type="ECO:0000256" key="8">
    <source>
        <dbReference type="PIRSR" id="PIRSR006468-1"/>
    </source>
</evidence>
<reference evidence="13 14" key="1">
    <citation type="submission" date="2018-04" db="EMBL/GenBank/DDBJ databases">
        <title>Genomic Encyclopedia of Type Strains, Phase IV (KMG-IV): sequencing the most valuable type-strain genomes for metagenomic binning, comparative biology and taxonomic classification.</title>
        <authorList>
            <person name="Goeker M."/>
        </authorList>
    </citation>
    <scope>NUCLEOTIDE SEQUENCE [LARGE SCALE GENOMIC DNA]</scope>
    <source>
        <strain evidence="13 14">DSM 104150</strain>
    </source>
</reference>
<evidence type="ECO:0000313" key="14">
    <source>
        <dbReference type="Proteomes" id="UP000248330"/>
    </source>
</evidence>
<keyword evidence="7 11" id="KW-0100">Branched-chain amino acid biosynthesis</keyword>
<dbReference type="GO" id="GO:0052656">
    <property type="term" value="F:L-isoleucine-2-oxoglutarate transaminase activity"/>
    <property type="evidence" value="ECO:0007669"/>
    <property type="project" value="RHEA"/>
</dbReference>
<evidence type="ECO:0000256" key="9">
    <source>
        <dbReference type="RuleBase" id="RU004106"/>
    </source>
</evidence>
<evidence type="ECO:0000256" key="10">
    <source>
        <dbReference type="RuleBase" id="RU004516"/>
    </source>
</evidence>
<comment type="pathway">
    <text evidence="12">Amino-acid biosynthesis; L-leucine biosynthesis; L-leucine from 3-methyl-2-oxobutanoate: step 4/4.</text>
</comment>
<keyword evidence="3 11" id="KW-0032">Aminotransferase</keyword>
<evidence type="ECO:0000256" key="11">
    <source>
        <dbReference type="RuleBase" id="RU004517"/>
    </source>
</evidence>
<dbReference type="InterPro" id="IPR018300">
    <property type="entry name" value="Aminotrans_IV_CS"/>
</dbReference>
<evidence type="ECO:0000256" key="6">
    <source>
        <dbReference type="ARBA" id="ARBA00022898"/>
    </source>
</evidence>
<dbReference type="RefSeq" id="WP_110264075.1">
    <property type="nucleotide sequence ID" value="NZ_CAKZQT010000038.1"/>
</dbReference>
<evidence type="ECO:0000256" key="12">
    <source>
        <dbReference type="RuleBase" id="RU004519"/>
    </source>
</evidence>
<dbReference type="GO" id="GO:0009099">
    <property type="term" value="P:L-valine biosynthetic process"/>
    <property type="evidence" value="ECO:0007669"/>
    <property type="project" value="UniProtKB-UniPathway"/>
</dbReference>
<proteinExistence type="inferred from homology"/>
<comment type="catalytic activity">
    <reaction evidence="11">
        <text>L-isoleucine + 2-oxoglutarate = (S)-3-methyl-2-oxopentanoate + L-glutamate</text>
        <dbReference type="Rhea" id="RHEA:24801"/>
        <dbReference type="ChEBI" id="CHEBI:16810"/>
        <dbReference type="ChEBI" id="CHEBI:29985"/>
        <dbReference type="ChEBI" id="CHEBI:35146"/>
        <dbReference type="ChEBI" id="CHEBI:58045"/>
        <dbReference type="EC" id="2.6.1.42"/>
    </reaction>
</comment>
<comment type="caution">
    <text evidence="13">The sequence shown here is derived from an EMBL/GenBank/DDBJ whole genome shotgun (WGS) entry which is preliminary data.</text>
</comment>
<dbReference type="SUPFAM" id="SSF56752">
    <property type="entry name" value="D-aminoacid aminotransferase-like PLP-dependent enzymes"/>
    <property type="match status" value="1"/>
</dbReference>
<dbReference type="UniPathway" id="UPA00047">
    <property type="reaction ID" value="UER00058"/>
</dbReference>
<dbReference type="UniPathway" id="UPA00049">
    <property type="reaction ID" value="UER00062"/>
</dbReference>
<organism evidence="13 14">
    <name type="scientific">Sinimarinibacterium flocculans</name>
    <dbReference type="NCBI Taxonomy" id="985250"/>
    <lineage>
        <taxon>Bacteria</taxon>
        <taxon>Pseudomonadati</taxon>
        <taxon>Pseudomonadota</taxon>
        <taxon>Gammaproteobacteria</taxon>
        <taxon>Nevskiales</taxon>
        <taxon>Nevskiaceae</taxon>
        <taxon>Sinimarinibacterium</taxon>
    </lineage>
</organism>
<dbReference type="UniPathway" id="UPA00048">
    <property type="reaction ID" value="UER00073"/>
</dbReference>
<comment type="cofactor">
    <cofactor evidence="1 10">
        <name>pyridoxal 5'-phosphate</name>
        <dbReference type="ChEBI" id="CHEBI:597326"/>
    </cofactor>
</comment>
<evidence type="ECO:0000256" key="4">
    <source>
        <dbReference type="ARBA" id="ARBA00022605"/>
    </source>
</evidence>
<name>A0A318ED54_9GAMM</name>
<keyword evidence="4 11" id="KW-0028">Amino-acid biosynthesis</keyword>
<dbReference type="GO" id="GO:0052655">
    <property type="term" value="F:L-valine-2-oxoglutarate transaminase activity"/>
    <property type="evidence" value="ECO:0007669"/>
    <property type="project" value="RHEA"/>
</dbReference>
<comment type="pathway">
    <text evidence="12">Amino-acid biosynthesis; L-valine biosynthesis; L-valine from pyruvate: step 4/4.</text>
</comment>
<comment type="catalytic activity">
    <reaction evidence="11">
        <text>L-valine + 2-oxoglutarate = 3-methyl-2-oxobutanoate + L-glutamate</text>
        <dbReference type="Rhea" id="RHEA:24813"/>
        <dbReference type="ChEBI" id="CHEBI:11851"/>
        <dbReference type="ChEBI" id="CHEBI:16810"/>
        <dbReference type="ChEBI" id="CHEBI:29985"/>
        <dbReference type="ChEBI" id="CHEBI:57762"/>
        <dbReference type="EC" id="2.6.1.42"/>
    </reaction>
</comment>
<evidence type="ECO:0000256" key="5">
    <source>
        <dbReference type="ARBA" id="ARBA00022679"/>
    </source>
</evidence>
<gene>
    <name evidence="13" type="ORF">C8D93_102263</name>
</gene>
<feature type="modified residue" description="N6-(pyridoxal phosphate)lysine" evidence="8">
    <location>
        <position position="194"/>
    </location>
</feature>
<comment type="catalytic activity">
    <reaction evidence="11">
        <text>L-leucine + 2-oxoglutarate = 4-methyl-2-oxopentanoate + L-glutamate</text>
        <dbReference type="Rhea" id="RHEA:18321"/>
        <dbReference type="ChEBI" id="CHEBI:16810"/>
        <dbReference type="ChEBI" id="CHEBI:17865"/>
        <dbReference type="ChEBI" id="CHEBI:29985"/>
        <dbReference type="ChEBI" id="CHEBI:57427"/>
        <dbReference type="EC" id="2.6.1.42"/>
    </reaction>
</comment>
<dbReference type="Pfam" id="PF01063">
    <property type="entry name" value="Aminotran_4"/>
    <property type="match status" value="1"/>
</dbReference>
<dbReference type="Proteomes" id="UP000248330">
    <property type="component" value="Unassembled WGS sequence"/>
</dbReference>
<keyword evidence="5 11" id="KW-0808">Transferase</keyword>
<keyword evidence="14" id="KW-1185">Reference proteome</keyword>
<dbReference type="PIRSF" id="PIRSF006468">
    <property type="entry name" value="BCAT1"/>
    <property type="match status" value="1"/>
</dbReference>
<dbReference type="AlphaFoldDB" id="A0A318ED54"/>
<evidence type="ECO:0000256" key="7">
    <source>
        <dbReference type="ARBA" id="ARBA00023304"/>
    </source>
</evidence>
<accession>A0A318ED54</accession>
<dbReference type="PANTHER" id="PTHR11825:SF44">
    <property type="entry name" value="BRANCHED-CHAIN-AMINO-ACID AMINOTRANSFERASE"/>
    <property type="match status" value="1"/>
</dbReference>
<comment type="similarity">
    <text evidence="2 9">Belongs to the class-IV pyridoxal-phosphate-dependent aminotransferase family.</text>
</comment>
<dbReference type="PROSITE" id="PS00770">
    <property type="entry name" value="AA_TRANSFER_CLASS_4"/>
    <property type="match status" value="1"/>
</dbReference>
<dbReference type="Gene3D" id="3.30.470.10">
    <property type="match status" value="1"/>
</dbReference>
<dbReference type="InterPro" id="IPR036038">
    <property type="entry name" value="Aminotransferase-like"/>
</dbReference>
<dbReference type="InterPro" id="IPR043132">
    <property type="entry name" value="BCAT-like_C"/>
</dbReference>
<evidence type="ECO:0000313" key="13">
    <source>
        <dbReference type="EMBL" id="PXV70411.1"/>
    </source>
</evidence>
<dbReference type="Gene3D" id="3.20.10.10">
    <property type="entry name" value="D-amino Acid Aminotransferase, subunit A, domain 2"/>
    <property type="match status" value="1"/>
</dbReference>
<comment type="pathway">
    <text evidence="12">Amino-acid biosynthesis; L-isoleucine biosynthesis; L-isoleucine from 2-oxobutanoate: step 4/4.</text>
</comment>
<sequence>MQLPPEVPLLAQLPPDWPAPEALGFGQYLGPYLVECQHRAEGGWGAPCLTPRAASPLPVASGATQYGLSVFEGLKAYRDASDGIHLFRAPEHAQRLQRSAERLHLPVPPQALILQLCRLAVQVHADYVPPHGRGSLYLRPTLFAEEECLGLRPAMRHRLSIVVTPCGDPLPKSVRLWAEPELIRAAPGGLGAAKTGANYAAGIGGLLRAKERGYDDVAWLDAATHTQLGEAGTMNLFVQIGDEVFTPPLDGTILAGITRDCVMTLLAERGIACHERVLTLAALTQAGTEGTLGSAFGTGTAARIARITAIGDGQREIRFRETGLIESVHAALKRAQETPGDGGRAWCDTVEPMGA</sequence>
<evidence type="ECO:0000256" key="1">
    <source>
        <dbReference type="ARBA" id="ARBA00001933"/>
    </source>
</evidence>
<dbReference type="PANTHER" id="PTHR11825">
    <property type="entry name" value="SUBGROUP IIII AMINOTRANSFERASE"/>
    <property type="match status" value="1"/>
</dbReference>
<protein>
    <recommendedName>
        <fullName evidence="11">Branched-chain-amino-acid aminotransferase</fullName>
        <ecNumber evidence="11">2.6.1.42</ecNumber>
    </recommendedName>
</protein>
<evidence type="ECO:0000256" key="2">
    <source>
        <dbReference type="ARBA" id="ARBA00009320"/>
    </source>
</evidence>
<keyword evidence="6 10" id="KW-0663">Pyridoxal phosphate</keyword>
<dbReference type="GO" id="GO:0009097">
    <property type="term" value="P:isoleucine biosynthetic process"/>
    <property type="evidence" value="ECO:0007669"/>
    <property type="project" value="UniProtKB-UniPathway"/>
</dbReference>
<dbReference type="OrthoDB" id="9804984at2"/>
<dbReference type="InterPro" id="IPR005786">
    <property type="entry name" value="B_amino_transII"/>
</dbReference>
<dbReference type="GO" id="GO:0052654">
    <property type="term" value="F:L-leucine-2-oxoglutarate transaminase activity"/>
    <property type="evidence" value="ECO:0007669"/>
    <property type="project" value="RHEA"/>
</dbReference>
<dbReference type="InterPro" id="IPR001544">
    <property type="entry name" value="Aminotrans_IV"/>
</dbReference>
<dbReference type="EMBL" id="QICN01000002">
    <property type="protein sequence ID" value="PXV70411.1"/>
    <property type="molecule type" value="Genomic_DNA"/>
</dbReference>
<dbReference type="EC" id="2.6.1.42" evidence="11"/>